<organism evidence="3 4">
    <name type="scientific">Mucilaginibacter gilvus</name>
    <dbReference type="NCBI Taxonomy" id="2305909"/>
    <lineage>
        <taxon>Bacteria</taxon>
        <taxon>Pseudomonadati</taxon>
        <taxon>Bacteroidota</taxon>
        <taxon>Sphingobacteriia</taxon>
        <taxon>Sphingobacteriales</taxon>
        <taxon>Sphingobacteriaceae</taxon>
        <taxon>Mucilaginibacter</taxon>
    </lineage>
</organism>
<dbReference type="InterPro" id="IPR050879">
    <property type="entry name" value="Acyltransferase_3"/>
</dbReference>
<accession>A0A3S3VKB9</accession>
<feature type="domain" description="Acyltransferase 3" evidence="2">
    <location>
        <begin position="4"/>
        <end position="348"/>
    </location>
</feature>
<evidence type="ECO:0000313" key="3">
    <source>
        <dbReference type="EMBL" id="RWY50199.1"/>
    </source>
</evidence>
<dbReference type="EMBL" id="SBIW01000007">
    <property type="protein sequence ID" value="RWY50199.1"/>
    <property type="molecule type" value="Genomic_DNA"/>
</dbReference>
<keyword evidence="3" id="KW-0808">Transferase</keyword>
<comment type="caution">
    <text evidence="3">The sequence shown here is derived from an EMBL/GenBank/DDBJ whole genome shotgun (WGS) entry which is preliminary data.</text>
</comment>
<proteinExistence type="predicted"/>
<keyword evidence="1" id="KW-1133">Transmembrane helix</keyword>
<dbReference type="GO" id="GO:0016747">
    <property type="term" value="F:acyltransferase activity, transferring groups other than amino-acyl groups"/>
    <property type="evidence" value="ECO:0007669"/>
    <property type="project" value="InterPro"/>
</dbReference>
<feature type="transmembrane region" description="Helical" evidence="1">
    <location>
        <begin position="333"/>
        <end position="356"/>
    </location>
</feature>
<feature type="transmembrane region" description="Helical" evidence="1">
    <location>
        <begin position="269"/>
        <end position="295"/>
    </location>
</feature>
<keyword evidence="3" id="KW-0012">Acyltransferase</keyword>
<dbReference type="PANTHER" id="PTHR23028:SF53">
    <property type="entry name" value="ACYL_TRANSF_3 DOMAIN-CONTAINING PROTEIN"/>
    <property type="match status" value="1"/>
</dbReference>
<dbReference type="GO" id="GO:0000271">
    <property type="term" value="P:polysaccharide biosynthetic process"/>
    <property type="evidence" value="ECO:0007669"/>
    <property type="project" value="TreeGrafter"/>
</dbReference>
<feature type="transmembrane region" description="Helical" evidence="1">
    <location>
        <begin position="186"/>
        <end position="205"/>
    </location>
</feature>
<dbReference type="GO" id="GO:0016020">
    <property type="term" value="C:membrane"/>
    <property type="evidence" value="ECO:0007669"/>
    <property type="project" value="TreeGrafter"/>
</dbReference>
<keyword evidence="1" id="KW-0472">Membrane</keyword>
<feature type="transmembrane region" description="Helical" evidence="1">
    <location>
        <begin position="162"/>
        <end position="179"/>
    </location>
</feature>
<gene>
    <name evidence="3" type="ORF">EPL05_15725</name>
</gene>
<feature type="transmembrane region" description="Helical" evidence="1">
    <location>
        <begin position="211"/>
        <end position="233"/>
    </location>
</feature>
<feature type="transmembrane region" description="Helical" evidence="1">
    <location>
        <begin position="307"/>
        <end position="327"/>
    </location>
</feature>
<name>A0A3S3VKB9_9SPHI</name>
<dbReference type="RefSeq" id="WP_128534930.1">
    <property type="nucleotide sequence ID" value="NZ_SBIW01000007.1"/>
</dbReference>
<dbReference type="Proteomes" id="UP000286701">
    <property type="component" value="Unassembled WGS sequence"/>
</dbReference>
<dbReference type="Pfam" id="PF01757">
    <property type="entry name" value="Acyl_transf_3"/>
    <property type="match status" value="1"/>
</dbReference>
<keyword evidence="1" id="KW-0812">Transmembrane</keyword>
<evidence type="ECO:0000256" key="1">
    <source>
        <dbReference type="SAM" id="Phobius"/>
    </source>
</evidence>
<feature type="transmembrane region" description="Helical" evidence="1">
    <location>
        <begin position="245"/>
        <end position="263"/>
    </location>
</feature>
<reference evidence="3 4" key="1">
    <citation type="submission" date="2019-01" db="EMBL/GenBank/DDBJ databases">
        <title>Mucilaginibacter antarcticum sp. nov., isolated from antarctic soil.</title>
        <authorList>
            <person name="Yan Y.-Q."/>
            <person name="Du Z.-J."/>
        </authorList>
    </citation>
    <scope>NUCLEOTIDE SEQUENCE [LARGE SCALE GENOMIC DNA]</scope>
    <source>
        <strain evidence="3 4">F01003</strain>
    </source>
</reference>
<dbReference type="OrthoDB" id="290051at2"/>
<feature type="transmembrane region" description="Helical" evidence="1">
    <location>
        <begin position="101"/>
        <end position="122"/>
    </location>
</feature>
<dbReference type="AlphaFoldDB" id="A0A3S3VKB9"/>
<keyword evidence="4" id="KW-1185">Reference proteome</keyword>
<protein>
    <submittedName>
        <fullName evidence="3">Acyltransferase</fullName>
    </submittedName>
</protein>
<feature type="transmembrane region" description="Helical" evidence="1">
    <location>
        <begin position="7"/>
        <end position="38"/>
    </location>
</feature>
<feature type="transmembrane region" description="Helical" evidence="1">
    <location>
        <begin position="70"/>
        <end position="89"/>
    </location>
</feature>
<evidence type="ECO:0000259" key="2">
    <source>
        <dbReference type="Pfam" id="PF01757"/>
    </source>
</evidence>
<evidence type="ECO:0000313" key="4">
    <source>
        <dbReference type="Proteomes" id="UP000286701"/>
    </source>
</evidence>
<sequence>MGKIRTLLALSVVMFHCGSIFGVTLIGGGLPVQAFFIISGFYMSMVLNEKYIGANNSYKLFLSNRLLRLYPIYWVVLILTVLGGVLLAAKAHTIHINKFEGYFALQGYVPSVAFMIINQVVIFGQDLVYSLAIDPANGHLFFTTLAENGKPPLTTLLMVPPAWTLGVELTFYLVAPFILRRKAGIIVSLIVLSFLLRVCLLYMYGSAVELWMYKFFPTSLMFFLLGYVCYRMYVRLKNVKLNNKLGYVVLILLVLETFLYPYLPDFRLAYFPFGFLDTLYLTSITFAVPFLFIHFKSNTLDNKIGELSYPIYICHKLFFYILRSMHFLSGQFFGLYVVIGTIIFAILLTKLVTLPIEKYRQSRLIRQRSNG</sequence>
<dbReference type="PANTHER" id="PTHR23028">
    <property type="entry name" value="ACETYLTRANSFERASE"/>
    <property type="match status" value="1"/>
</dbReference>
<dbReference type="InterPro" id="IPR002656">
    <property type="entry name" value="Acyl_transf_3_dom"/>
</dbReference>